<dbReference type="KEGG" id="vg:55011838"/>
<protein>
    <submittedName>
        <fullName evidence="1">Uncharacterized protein</fullName>
    </submittedName>
</protein>
<organism evidence="1 2">
    <name type="scientific">Pseudomonas phage Lana</name>
    <dbReference type="NCBI Taxonomy" id="2530172"/>
    <lineage>
        <taxon>Viruses</taxon>
        <taxon>Duplodnaviria</taxon>
        <taxon>Heunggongvirae</taxon>
        <taxon>Uroviricota</taxon>
        <taxon>Caudoviricetes</taxon>
        <taxon>Lanavirus</taxon>
        <taxon>Lanavirus lana</taxon>
    </lineage>
</organism>
<evidence type="ECO:0000313" key="2">
    <source>
        <dbReference type="Proteomes" id="UP000293575"/>
    </source>
</evidence>
<evidence type="ECO:0000313" key="1">
    <source>
        <dbReference type="EMBL" id="QBJ04502.1"/>
    </source>
</evidence>
<dbReference type="RefSeq" id="YP_009820402.1">
    <property type="nucleotide sequence ID" value="NC_048166.1"/>
</dbReference>
<sequence>MIHNQCKVDDIDKVILITALSACNEMEDRLPEGEVFRVDVGEIGLFYPAAMKALEFVAQMHRQAPDDFDGAAWLDRLESTARGSLADMLVEILLEYPCSEEVIREVVIVWLKESGL</sequence>
<dbReference type="EMBL" id="MK473373">
    <property type="protein sequence ID" value="QBJ04502.1"/>
    <property type="molecule type" value="Genomic_DNA"/>
</dbReference>
<reference evidence="1" key="1">
    <citation type="submission" date="2019-01" db="EMBL/GenBank/DDBJ databases">
        <authorList>
            <person name="Hylling O."/>
            <person name="Carstens A.B."/>
            <person name="Hansen L.H."/>
        </authorList>
    </citation>
    <scope>NUCLEOTIDE SEQUENCE [LARGE SCALE GENOMIC DNA]</scope>
</reference>
<dbReference type="GeneID" id="55011838"/>
<keyword evidence="2" id="KW-1185">Reference proteome</keyword>
<proteinExistence type="predicted"/>
<name>A0A481W7W7_9CAUD</name>
<accession>A0A481W7W7</accession>
<dbReference type="Proteomes" id="UP000293575">
    <property type="component" value="Segment"/>
</dbReference>